<dbReference type="RefSeq" id="WP_087049807.1">
    <property type="nucleotide sequence ID" value="NZ_FCOB02000048.1"/>
</dbReference>
<dbReference type="Pfam" id="PF01904">
    <property type="entry name" value="DUF72"/>
    <property type="match status" value="1"/>
</dbReference>
<dbReference type="PANTHER" id="PTHR30348:SF4">
    <property type="entry name" value="DUF72 DOMAIN-CONTAINING PROTEIN"/>
    <property type="match status" value="1"/>
</dbReference>
<reference evidence="1" key="1">
    <citation type="submission" date="2016-01" db="EMBL/GenBank/DDBJ databases">
        <authorList>
            <person name="Peeters C."/>
        </authorList>
    </citation>
    <scope>NUCLEOTIDE SEQUENCE [LARGE SCALE GENOMIC DNA]</scope>
    <source>
        <strain evidence="1">LMG 29326</strain>
    </source>
</reference>
<dbReference type="EMBL" id="FCOB02000048">
    <property type="protein sequence ID" value="SAL01920.1"/>
    <property type="molecule type" value="Genomic_DNA"/>
</dbReference>
<evidence type="ECO:0008006" key="3">
    <source>
        <dbReference type="Google" id="ProtNLM"/>
    </source>
</evidence>
<organism evidence="1 2">
    <name type="scientific">Caballeronia ptereochthonis</name>
    <dbReference type="NCBI Taxonomy" id="1777144"/>
    <lineage>
        <taxon>Bacteria</taxon>
        <taxon>Pseudomonadati</taxon>
        <taxon>Pseudomonadota</taxon>
        <taxon>Betaproteobacteria</taxon>
        <taxon>Burkholderiales</taxon>
        <taxon>Burkholderiaceae</taxon>
        <taxon>Caballeronia</taxon>
    </lineage>
</organism>
<dbReference type="SUPFAM" id="SSF117396">
    <property type="entry name" value="TM1631-like"/>
    <property type="match status" value="1"/>
</dbReference>
<comment type="caution">
    <text evidence="1">The sequence shown here is derived from an EMBL/GenBank/DDBJ whole genome shotgun (WGS) entry which is preliminary data.</text>
</comment>
<dbReference type="Gene3D" id="3.20.20.410">
    <property type="entry name" value="Protein of unknown function UPF0759"/>
    <property type="match status" value="1"/>
</dbReference>
<dbReference type="InterPro" id="IPR002763">
    <property type="entry name" value="DUF72"/>
</dbReference>
<dbReference type="STRING" id="1777144.AWB83_06508"/>
<gene>
    <name evidence="1" type="ORF">AWB83_06508</name>
</gene>
<dbReference type="OrthoDB" id="9780310at2"/>
<dbReference type="PANTHER" id="PTHR30348">
    <property type="entry name" value="UNCHARACTERIZED PROTEIN YECE"/>
    <property type="match status" value="1"/>
</dbReference>
<dbReference type="InterPro" id="IPR036520">
    <property type="entry name" value="UPF0759_sf"/>
</dbReference>
<accession>A0A158E5B3</accession>
<sequence length="304" mass="34580">MPGRIHIGISGWRYAGWRGVFYPDKLAQARELDFASRAVQTVEINGSHYSLQSVASYRAWHDATPADFVFSVKGPRYLTHMLRFRDEAAKPAMANFFASGVLALGRKLGPFLWQFPPNFSFRPDAFERFLDLLPHDTTAAARLAQGHDSRVKEPWFEPGRKRALRHAVEIRHPSFCTDEFVRLLRKHRAALVVSDSVAGWPYAEDLTADFAYLRLHGTETLYGGSYPDDALDEWVRRIERWAAGGQIDDARLISSTRPRPRAARDVFCYFDNDQKVRAPFDARRLMERLGLAPAGDGERTRTGP</sequence>
<evidence type="ECO:0000313" key="2">
    <source>
        <dbReference type="Proteomes" id="UP000054978"/>
    </source>
</evidence>
<name>A0A158E5B3_9BURK</name>
<keyword evidence="2" id="KW-1185">Reference proteome</keyword>
<proteinExistence type="predicted"/>
<dbReference type="AlphaFoldDB" id="A0A158E5B3"/>
<evidence type="ECO:0000313" key="1">
    <source>
        <dbReference type="EMBL" id="SAL01920.1"/>
    </source>
</evidence>
<protein>
    <recommendedName>
        <fullName evidence="3">DUF72 domain-containing protein</fullName>
    </recommendedName>
</protein>
<dbReference type="Proteomes" id="UP000054978">
    <property type="component" value="Unassembled WGS sequence"/>
</dbReference>